<organism evidence="1 2">
    <name type="scientific">Ladona fulva</name>
    <name type="common">Scarce chaser dragonfly</name>
    <name type="synonym">Libellula fulva</name>
    <dbReference type="NCBI Taxonomy" id="123851"/>
    <lineage>
        <taxon>Eukaryota</taxon>
        <taxon>Metazoa</taxon>
        <taxon>Ecdysozoa</taxon>
        <taxon>Arthropoda</taxon>
        <taxon>Hexapoda</taxon>
        <taxon>Insecta</taxon>
        <taxon>Pterygota</taxon>
        <taxon>Palaeoptera</taxon>
        <taxon>Odonata</taxon>
        <taxon>Epiprocta</taxon>
        <taxon>Anisoptera</taxon>
        <taxon>Libelluloidea</taxon>
        <taxon>Libellulidae</taxon>
        <taxon>Ladona</taxon>
    </lineage>
</organism>
<evidence type="ECO:0000313" key="2">
    <source>
        <dbReference type="Proteomes" id="UP000792457"/>
    </source>
</evidence>
<sequence>MNMKATKDGTVTSGVITGSIDLILHDGRHISYNGHYKMNLRPSSAGDSELDLLEVYCDQAPSGSKSCLSAKVILSQLNVEAGTYNFDVEAGYNAHDGKDIKFVSAGKSVSDNEKRMFDGEGSLGGAFLGEKKLQVIWGGECSKNAHMFHATGKIGEESLGFKASLNENLDGGKTSVGEFHVEGHTSLEISQFSLGQRVKITKESSENF</sequence>
<dbReference type="AlphaFoldDB" id="A0A8K0PA00"/>
<evidence type="ECO:0000313" key="1">
    <source>
        <dbReference type="EMBL" id="KAG8239496.1"/>
    </source>
</evidence>
<keyword evidence="2" id="KW-1185">Reference proteome</keyword>
<accession>A0A8K0PA00</accession>
<dbReference type="EMBL" id="KZ309676">
    <property type="protein sequence ID" value="KAG8239496.1"/>
    <property type="molecule type" value="Genomic_DNA"/>
</dbReference>
<reference evidence="1" key="2">
    <citation type="submission" date="2017-10" db="EMBL/GenBank/DDBJ databases">
        <title>Ladona fulva Genome sequencing and assembly.</title>
        <authorList>
            <person name="Murali S."/>
            <person name="Richards S."/>
            <person name="Bandaranaike D."/>
            <person name="Bellair M."/>
            <person name="Blankenburg K."/>
            <person name="Chao H."/>
            <person name="Dinh H."/>
            <person name="Doddapaneni H."/>
            <person name="Dugan-Rocha S."/>
            <person name="Elkadiri S."/>
            <person name="Gnanaolivu R."/>
            <person name="Hernandez B."/>
            <person name="Skinner E."/>
            <person name="Javaid M."/>
            <person name="Lee S."/>
            <person name="Li M."/>
            <person name="Ming W."/>
            <person name="Munidasa M."/>
            <person name="Muniz J."/>
            <person name="Nguyen L."/>
            <person name="Hughes D."/>
            <person name="Osuji N."/>
            <person name="Pu L.-L."/>
            <person name="Puazo M."/>
            <person name="Qu C."/>
            <person name="Quiroz J."/>
            <person name="Raj R."/>
            <person name="Weissenberger G."/>
            <person name="Xin Y."/>
            <person name="Zou X."/>
            <person name="Han Y."/>
            <person name="Worley K."/>
            <person name="Muzny D."/>
            <person name="Gibbs R."/>
        </authorList>
    </citation>
    <scope>NUCLEOTIDE SEQUENCE</scope>
    <source>
        <strain evidence="1">Sampled in the wild</strain>
    </source>
</reference>
<reference evidence="1" key="1">
    <citation type="submission" date="2013-04" db="EMBL/GenBank/DDBJ databases">
        <authorList>
            <person name="Qu J."/>
            <person name="Murali S.C."/>
            <person name="Bandaranaike D."/>
            <person name="Bellair M."/>
            <person name="Blankenburg K."/>
            <person name="Chao H."/>
            <person name="Dinh H."/>
            <person name="Doddapaneni H."/>
            <person name="Downs B."/>
            <person name="Dugan-Rocha S."/>
            <person name="Elkadiri S."/>
            <person name="Gnanaolivu R.D."/>
            <person name="Hernandez B."/>
            <person name="Javaid M."/>
            <person name="Jayaseelan J.C."/>
            <person name="Lee S."/>
            <person name="Li M."/>
            <person name="Ming W."/>
            <person name="Munidasa M."/>
            <person name="Muniz J."/>
            <person name="Nguyen L."/>
            <person name="Ongeri F."/>
            <person name="Osuji N."/>
            <person name="Pu L.-L."/>
            <person name="Puazo M."/>
            <person name="Qu C."/>
            <person name="Quiroz J."/>
            <person name="Raj R."/>
            <person name="Weissenberger G."/>
            <person name="Xin Y."/>
            <person name="Zou X."/>
            <person name="Han Y."/>
            <person name="Richards S."/>
            <person name="Worley K."/>
            <person name="Muzny D."/>
            <person name="Gibbs R."/>
        </authorList>
    </citation>
    <scope>NUCLEOTIDE SEQUENCE</scope>
    <source>
        <strain evidence="1">Sampled in the wild</strain>
    </source>
</reference>
<comment type="caution">
    <text evidence="1">The sequence shown here is derived from an EMBL/GenBank/DDBJ whole genome shotgun (WGS) entry which is preliminary data.</text>
</comment>
<name>A0A8K0PA00_LADFU</name>
<dbReference type="Proteomes" id="UP000792457">
    <property type="component" value="Unassembled WGS sequence"/>
</dbReference>
<feature type="non-terminal residue" evidence="1">
    <location>
        <position position="1"/>
    </location>
</feature>
<protein>
    <submittedName>
        <fullName evidence="1">Uncharacterized protein</fullName>
    </submittedName>
</protein>
<gene>
    <name evidence="1" type="ORF">J437_LFUL018054</name>
</gene>
<proteinExistence type="predicted"/>